<dbReference type="PANTHER" id="PTHR34220">
    <property type="entry name" value="SENSOR HISTIDINE KINASE YPDA"/>
    <property type="match status" value="1"/>
</dbReference>
<proteinExistence type="predicted"/>
<dbReference type="RefSeq" id="WP_090971336.1">
    <property type="nucleotide sequence ID" value="NZ_FOLL01000002.1"/>
</dbReference>
<feature type="domain" description="Signal transduction histidine kinase internal region" evidence="3">
    <location>
        <begin position="150"/>
        <end position="227"/>
    </location>
</feature>
<dbReference type="Gene3D" id="3.30.565.10">
    <property type="entry name" value="Histidine kinase-like ATPase, C-terminal domain"/>
    <property type="match status" value="1"/>
</dbReference>
<feature type="transmembrane region" description="Helical" evidence="2">
    <location>
        <begin position="7"/>
        <end position="24"/>
    </location>
</feature>
<dbReference type="Pfam" id="PF06580">
    <property type="entry name" value="His_kinase"/>
    <property type="match status" value="1"/>
</dbReference>
<keyword evidence="2" id="KW-0812">Transmembrane</keyword>
<keyword evidence="4" id="KW-0808">Transferase</keyword>
<keyword evidence="4" id="KW-0418">Kinase</keyword>
<feature type="transmembrane region" description="Helical" evidence="2">
    <location>
        <begin position="30"/>
        <end position="51"/>
    </location>
</feature>
<dbReference type="PANTHER" id="PTHR34220:SF7">
    <property type="entry name" value="SENSOR HISTIDINE KINASE YPDA"/>
    <property type="match status" value="1"/>
</dbReference>
<dbReference type="InterPro" id="IPR010559">
    <property type="entry name" value="Sig_transdc_His_kin_internal"/>
</dbReference>
<name>A0A1I1F768_9SPHI</name>
<evidence type="ECO:0000256" key="1">
    <source>
        <dbReference type="SAM" id="Coils"/>
    </source>
</evidence>
<protein>
    <submittedName>
        <fullName evidence="4">Histidine kinase</fullName>
    </submittedName>
</protein>
<evidence type="ECO:0000313" key="5">
    <source>
        <dbReference type="Proteomes" id="UP000199577"/>
    </source>
</evidence>
<dbReference type="InterPro" id="IPR036890">
    <property type="entry name" value="HATPase_C_sf"/>
</dbReference>
<sequence>MKRFYPLTGLVISLFVALLGYVLRSYREEAIASLLTFAGAFANAFLNWLLVQWVIQLTVPRHYGWKSVVAITGCMVISLVLFYGLRDVSEVRERVVVLPRGMHAVHFLLLMRGMVIGGFLFFIAYLLRMAAMSQQSKLENERLKKENLQARLTLLQEQVHPHFLFNSLGTLRSMVSEPVPRQFIQRLAEVYRYLLNSRQADLVTLREELDFTEAYLHILKERFEDALVIGIDVNEACYARKLPPMTLQLLIENAVKHNTVADTAPLTINIYTIGANWLAVSNSLNRKRFVPIGTGTGLSNIRERYRLLAGLEVRVRQLEDRFTVAVPLIINGS</sequence>
<evidence type="ECO:0000313" key="4">
    <source>
        <dbReference type="EMBL" id="SFB92950.1"/>
    </source>
</evidence>
<gene>
    <name evidence="4" type="ORF">SAMN05421747_102170</name>
</gene>
<organism evidence="4 5">
    <name type="scientific">Parapedobacter composti</name>
    <dbReference type="NCBI Taxonomy" id="623281"/>
    <lineage>
        <taxon>Bacteria</taxon>
        <taxon>Pseudomonadati</taxon>
        <taxon>Bacteroidota</taxon>
        <taxon>Sphingobacteriia</taxon>
        <taxon>Sphingobacteriales</taxon>
        <taxon>Sphingobacteriaceae</taxon>
        <taxon>Parapedobacter</taxon>
    </lineage>
</organism>
<keyword evidence="1" id="KW-0175">Coiled coil</keyword>
<evidence type="ECO:0000256" key="2">
    <source>
        <dbReference type="SAM" id="Phobius"/>
    </source>
</evidence>
<dbReference type="Proteomes" id="UP000199577">
    <property type="component" value="Unassembled WGS sequence"/>
</dbReference>
<feature type="transmembrane region" description="Helical" evidence="2">
    <location>
        <begin position="105"/>
        <end position="127"/>
    </location>
</feature>
<dbReference type="OrthoDB" id="9809908at2"/>
<keyword evidence="2" id="KW-0472">Membrane</keyword>
<dbReference type="GO" id="GO:0000155">
    <property type="term" value="F:phosphorelay sensor kinase activity"/>
    <property type="evidence" value="ECO:0007669"/>
    <property type="project" value="InterPro"/>
</dbReference>
<feature type="transmembrane region" description="Helical" evidence="2">
    <location>
        <begin position="63"/>
        <end position="85"/>
    </location>
</feature>
<dbReference type="STRING" id="623281.SAMN05421747_102170"/>
<dbReference type="InterPro" id="IPR050640">
    <property type="entry name" value="Bact_2-comp_sensor_kinase"/>
</dbReference>
<keyword evidence="2" id="KW-1133">Transmembrane helix</keyword>
<dbReference type="EMBL" id="FOLL01000002">
    <property type="protein sequence ID" value="SFB92950.1"/>
    <property type="molecule type" value="Genomic_DNA"/>
</dbReference>
<dbReference type="GO" id="GO:0016020">
    <property type="term" value="C:membrane"/>
    <property type="evidence" value="ECO:0007669"/>
    <property type="project" value="InterPro"/>
</dbReference>
<keyword evidence="5" id="KW-1185">Reference proteome</keyword>
<feature type="coiled-coil region" evidence="1">
    <location>
        <begin position="131"/>
        <end position="158"/>
    </location>
</feature>
<accession>A0A1I1F768</accession>
<evidence type="ECO:0000259" key="3">
    <source>
        <dbReference type="Pfam" id="PF06580"/>
    </source>
</evidence>
<dbReference type="AlphaFoldDB" id="A0A1I1F768"/>
<reference evidence="5" key="1">
    <citation type="submission" date="2016-10" db="EMBL/GenBank/DDBJ databases">
        <authorList>
            <person name="Varghese N."/>
            <person name="Submissions S."/>
        </authorList>
    </citation>
    <scope>NUCLEOTIDE SEQUENCE [LARGE SCALE GENOMIC DNA]</scope>
    <source>
        <strain evidence="5">DSM 22900</strain>
    </source>
</reference>